<evidence type="ECO:0000313" key="4">
    <source>
        <dbReference type="Proteomes" id="UP000227088"/>
    </source>
</evidence>
<evidence type="ECO:0000313" key="3">
    <source>
        <dbReference type="EMBL" id="OUS40336.1"/>
    </source>
</evidence>
<evidence type="ECO:0000256" key="1">
    <source>
        <dbReference type="ARBA" id="ARBA00010282"/>
    </source>
</evidence>
<dbReference type="Pfam" id="PF02657">
    <property type="entry name" value="SufE"/>
    <property type="match status" value="1"/>
</dbReference>
<dbReference type="PANTHER" id="PTHR43597">
    <property type="entry name" value="SULFUR ACCEPTOR PROTEIN CSDE"/>
    <property type="match status" value="1"/>
</dbReference>
<comment type="similarity">
    <text evidence="1">Belongs to the SufE family.</text>
</comment>
<protein>
    <submittedName>
        <fullName evidence="3">Fe-S cluster assembly protein SufE</fullName>
    </submittedName>
</protein>
<reference evidence="4" key="1">
    <citation type="journal article" date="2017" name="Proc. Natl. Acad. Sci. U.S.A.">
        <title>Simulation of Deepwater Horizon oil plume reveals substrate specialization within a complex community of hydrocarbon degraders.</title>
        <authorList>
            <person name="Hu P."/>
            <person name="Dubinsky E.A."/>
            <person name="Probst A.J."/>
            <person name="Wang J."/>
            <person name="Sieber C.M.K."/>
            <person name="Tom L.M."/>
            <person name="Gardinali P."/>
            <person name="Banfield J.F."/>
            <person name="Atlas R.M."/>
            <person name="Andersen G.L."/>
        </authorList>
    </citation>
    <scope>NUCLEOTIDE SEQUENCE [LARGE SCALE GENOMIC DNA]</scope>
</reference>
<name>A0A1Y5HSP5_OLEAN</name>
<gene>
    <name evidence="3" type="ORF">A9R00_06545</name>
</gene>
<feature type="domain" description="Fe-S metabolism associated" evidence="2">
    <location>
        <begin position="21"/>
        <end position="139"/>
    </location>
</feature>
<evidence type="ECO:0000259" key="2">
    <source>
        <dbReference type="Pfam" id="PF02657"/>
    </source>
</evidence>
<dbReference type="InterPro" id="IPR003808">
    <property type="entry name" value="Fe-S_metab-assoc_dom"/>
</dbReference>
<dbReference type="EMBL" id="MABE01000365">
    <property type="protein sequence ID" value="OUS40336.1"/>
    <property type="molecule type" value="Genomic_DNA"/>
</dbReference>
<organism evidence="3 4">
    <name type="scientific">Oleispira antarctica</name>
    <dbReference type="NCBI Taxonomy" id="188908"/>
    <lineage>
        <taxon>Bacteria</taxon>
        <taxon>Pseudomonadati</taxon>
        <taxon>Pseudomonadota</taxon>
        <taxon>Gammaproteobacteria</taxon>
        <taxon>Oceanospirillales</taxon>
        <taxon>Oceanospirillaceae</taxon>
        <taxon>Oleispira</taxon>
    </lineage>
</organism>
<dbReference type="SUPFAM" id="SSF82649">
    <property type="entry name" value="SufE/NifU"/>
    <property type="match status" value="1"/>
</dbReference>
<dbReference type="Proteomes" id="UP000227088">
    <property type="component" value="Unassembled WGS sequence"/>
</dbReference>
<accession>A0A1Y5HSP5</accession>
<comment type="caution">
    <text evidence="3">The sequence shown here is derived from an EMBL/GenBank/DDBJ whole genome shotgun (WGS) entry which is preliminary data.</text>
</comment>
<dbReference type="PANTHER" id="PTHR43597:SF5">
    <property type="entry name" value="SUFE-LIKE PROTEIN 2, CHLOROPLASTIC"/>
    <property type="match status" value="1"/>
</dbReference>
<proteinExistence type="inferred from homology"/>
<dbReference type="Gene3D" id="3.90.1010.10">
    <property type="match status" value="1"/>
</dbReference>
<dbReference type="AlphaFoldDB" id="A0A1Y5HSP5"/>
<sequence>MTDITLSPFGTEITPEEILDTLGFFDDWEERYKYIIDLGKQLPAIDDSKKTEVYLLRGCQSQVWIDSKVSGGKLFFEVDSDAHIVRGLLAVVLSAYNNKTPSEILAFDIDGFFAQVDLVKHLSPTRGNGLTAMVKRIQNTAEQLKG</sequence>